<evidence type="ECO:0000256" key="1">
    <source>
        <dbReference type="SAM" id="SignalP"/>
    </source>
</evidence>
<gene>
    <name evidence="2" type="ORF">Y981_10770</name>
</gene>
<reference evidence="2 3" key="2">
    <citation type="journal article" date="2015" name="Biomed. Res. Int.">
        <title>Effects of Arsenite Resistance on the Growth and Functional Gene Expression of Leptospirillum ferriphilum and Acidithiobacillus thiooxidans in Pure Culture and Coculture.</title>
        <authorList>
            <person name="Jiang H."/>
            <person name="Liang Y."/>
            <person name="Yin H."/>
            <person name="Xiao Y."/>
            <person name="Guo X."/>
            <person name="Xu Y."/>
            <person name="Hu Q."/>
            <person name="Liu H."/>
            <person name="Liu X."/>
        </authorList>
    </citation>
    <scope>NUCLEOTIDE SEQUENCE [LARGE SCALE GENOMIC DNA]</scope>
    <source>
        <strain evidence="2 3">YSK</strain>
    </source>
</reference>
<dbReference type="RefSeq" id="WP_038506056.1">
    <property type="nucleotide sequence ID" value="NZ_CP007243.1"/>
</dbReference>
<name>A0A059XTJ6_9BACT</name>
<dbReference type="AlphaFoldDB" id="A0A059XTJ6"/>
<dbReference type="Gene3D" id="2.60.40.10">
    <property type="entry name" value="Immunoglobulins"/>
    <property type="match status" value="1"/>
</dbReference>
<evidence type="ECO:0000313" key="3">
    <source>
        <dbReference type="Proteomes" id="UP000027059"/>
    </source>
</evidence>
<keyword evidence="1" id="KW-0732">Signal</keyword>
<protein>
    <submittedName>
        <fullName evidence="2">Uncharacterized protein</fullName>
    </submittedName>
</protein>
<accession>A0A059XTJ6</accession>
<evidence type="ECO:0000313" key="2">
    <source>
        <dbReference type="EMBL" id="AIA31944.1"/>
    </source>
</evidence>
<dbReference type="InterPro" id="IPR013783">
    <property type="entry name" value="Ig-like_fold"/>
</dbReference>
<organism evidence="2 3">
    <name type="scientific">Leptospirillum ferriphilum YSK</name>
    <dbReference type="NCBI Taxonomy" id="1441628"/>
    <lineage>
        <taxon>Bacteria</taxon>
        <taxon>Pseudomonadati</taxon>
        <taxon>Nitrospirota</taxon>
        <taxon>Nitrospiria</taxon>
        <taxon>Nitrospirales</taxon>
        <taxon>Nitrospiraceae</taxon>
        <taxon>Leptospirillum</taxon>
    </lineage>
</organism>
<dbReference type="Proteomes" id="UP000027059">
    <property type="component" value="Chromosome"/>
</dbReference>
<dbReference type="Pfam" id="PF17957">
    <property type="entry name" value="Big_7"/>
    <property type="match status" value="1"/>
</dbReference>
<dbReference type="EMBL" id="CP007243">
    <property type="protein sequence ID" value="AIA31944.1"/>
    <property type="molecule type" value="Genomic_DNA"/>
</dbReference>
<sequence length="520" mass="54118">MYEALKSLFFCRYSSVTLSLFAFLAAGGCNGDNLDFPPQGGPSTTLLQGVAFDGPVLQGTVALEQYPPGSGVLASGTTDQNGNFSFTAPLLDSTAVYVLTVSSGKTLDLATGNTLTLTQGDQLIAIGTGQDFSSGSLSITPFTSLETSLAEHFINQGISMSDAIRQSDDLWSGYLGFDPLKTPVANPTLGPTQANSAGLYGIALAGLSQMAYSIGQNQSLSPGTTNTFGLLIQLESDLSDGIFNGLQQGSSTPLSYYGYSLTSDTLRKNLAAGILEFLWNTQNKSGLTPLTIDGFANSLALNTSSLFSESPGASAPDPSAPTISVVSPVVGQYYRGTMTIMASASDDLGIGSFVTISPNLPLPGGSLDQNPLTTSFNTASVADGSYNLVFTATDYAGHTASQDVQFSVDNTPPTISNLSPSNNQTLTFCAGITESVTVTGTLTDTGSGPNFVSVEETNPTSTQITSSFNISTTNPTEGTFQFTFTVPTDGCKSVPYTFTLTGYDKLLNSSTIPYSLTIEN</sequence>
<dbReference type="OrthoDB" id="9815201at2"/>
<proteinExistence type="predicted"/>
<dbReference type="PROSITE" id="PS51257">
    <property type="entry name" value="PROKAR_LIPOPROTEIN"/>
    <property type="match status" value="1"/>
</dbReference>
<dbReference type="HOGENOM" id="CLU_527652_0_0_0"/>
<keyword evidence="3" id="KW-1185">Reference proteome</keyword>
<feature type="chain" id="PRO_5001584935" evidence="1">
    <location>
        <begin position="32"/>
        <end position="520"/>
    </location>
</feature>
<reference evidence="3" key="1">
    <citation type="submission" date="2014-02" db="EMBL/GenBank/DDBJ databases">
        <title>Complete genome sequence and comparative genomic analysis of the nitrogen-fixing bacterium Leptospirillum ferriphilum YSK.</title>
        <authorList>
            <person name="Guo X."/>
            <person name="Yin H."/>
            <person name="Liang Y."/>
            <person name="Hu Q."/>
            <person name="Ma L."/>
            <person name="Xiao Y."/>
            <person name="Zhang X."/>
            <person name="Qiu G."/>
            <person name="Liu X."/>
        </authorList>
    </citation>
    <scope>NUCLEOTIDE SEQUENCE [LARGE SCALE GENOMIC DNA]</scope>
    <source>
        <strain evidence="3">YSK</strain>
    </source>
</reference>
<feature type="signal peptide" evidence="1">
    <location>
        <begin position="1"/>
        <end position="31"/>
    </location>
</feature>
<dbReference type="KEGG" id="lfp:Y981_10770"/>